<organism evidence="1 2">
    <name type="scientific">Liparis tanakae</name>
    <name type="common">Tanaka's snailfish</name>
    <dbReference type="NCBI Taxonomy" id="230148"/>
    <lineage>
        <taxon>Eukaryota</taxon>
        <taxon>Metazoa</taxon>
        <taxon>Chordata</taxon>
        <taxon>Craniata</taxon>
        <taxon>Vertebrata</taxon>
        <taxon>Euteleostomi</taxon>
        <taxon>Actinopterygii</taxon>
        <taxon>Neopterygii</taxon>
        <taxon>Teleostei</taxon>
        <taxon>Neoteleostei</taxon>
        <taxon>Acanthomorphata</taxon>
        <taxon>Eupercaria</taxon>
        <taxon>Perciformes</taxon>
        <taxon>Cottioidei</taxon>
        <taxon>Cottales</taxon>
        <taxon>Liparidae</taxon>
        <taxon>Liparis</taxon>
    </lineage>
</organism>
<evidence type="ECO:0000313" key="1">
    <source>
        <dbReference type="EMBL" id="TNN48864.1"/>
    </source>
</evidence>
<dbReference type="AlphaFoldDB" id="A0A4Z2G7U8"/>
<accession>A0A4Z2G7U8</accession>
<proteinExistence type="predicted"/>
<sequence length="72" mass="8090">MRKSYPHSLQELLQRHEDLALHYLDLLVVLLHPLLVGADVTHSRYLIQDGPEVLQGVSDPLRVVQDQLGAGI</sequence>
<dbReference type="EMBL" id="SRLO01000679">
    <property type="protein sequence ID" value="TNN48864.1"/>
    <property type="molecule type" value="Genomic_DNA"/>
</dbReference>
<protein>
    <submittedName>
        <fullName evidence="1">Uncharacterized protein</fullName>
    </submittedName>
</protein>
<keyword evidence="2" id="KW-1185">Reference proteome</keyword>
<evidence type="ECO:0000313" key="2">
    <source>
        <dbReference type="Proteomes" id="UP000314294"/>
    </source>
</evidence>
<dbReference type="Proteomes" id="UP000314294">
    <property type="component" value="Unassembled WGS sequence"/>
</dbReference>
<gene>
    <name evidence="1" type="ORF">EYF80_040940</name>
</gene>
<reference evidence="1 2" key="1">
    <citation type="submission" date="2019-03" db="EMBL/GenBank/DDBJ databases">
        <title>First draft genome of Liparis tanakae, snailfish: a comprehensive survey of snailfish specific genes.</title>
        <authorList>
            <person name="Kim W."/>
            <person name="Song I."/>
            <person name="Jeong J.-H."/>
            <person name="Kim D."/>
            <person name="Kim S."/>
            <person name="Ryu S."/>
            <person name="Song J.Y."/>
            <person name="Lee S.K."/>
        </authorList>
    </citation>
    <scope>NUCLEOTIDE SEQUENCE [LARGE SCALE GENOMIC DNA]</scope>
    <source>
        <tissue evidence="1">Muscle</tissue>
    </source>
</reference>
<name>A0A4Z2G7U8_9TELE</name>
<comment type="caution">
    <text evidence="1">The sequence shown here is derived from an EMBL/GenBank/DDBJ whole genome shotgun (WGS) entry which is preliminary data.</text>
</comment>